<feature type="compositionally biased region" description="Basic and acidic residues" evidence="1">
    <location>
        <begin position="165"/>
        <end position="181"/>
    </location>
</feature>
<evidence type="ECO:0000313" key="2">
    <source>
        <dbReference type="EMBL" id="ORY00410.1"/>
    </source>
</evidence>
<feature type="compositionally biased region" description="Polar residues" evidence="1">
    <location>
        <begin position="71"/>
        <end position="80"/>
    </location>
</feature>
<keyword evidence="3" id="KW-1185">Reference proteome</keyword>
<comment type="caution">
    <text evidence="2">The sequence shown here is derived from an EMBL/GenBank/DDBJ whole genome shotgun (WGS) entry which is preliminary data.</text>
</comment>
<feature type="compositionally biased region" description="Acidic residues" evidence="1">
    <location>
        <begin position="213"/>
        <end position="224"/>
    </location>
</feature>
<feature type="region of interest" description="Disordered" evidence="1">
    <location>
        <begin position="71"/>
        <end position="322"/>
    </location>
</feature>
<gene>
    <name evidence="2" type="ORF">K493DRAFT_103557</name>
</gene>
<protein>
    <submittedName>
        <fullName evidence="2">Uncharacterized protein</fullName>
    </submittedName>
</protein>
<feature type="compositionally biased region" description="Basic and acidic residues" evidence="1">
    <location>
        <begin position="311"/>
        <end position="322"/>
    </location>
</feature>
<name>A0A1Y1YQV9_9FUNG</name>
<feature type="compositionally biased region" description="Low complexity" evidence="1">
    <location>
        <begin position="182"/>
        <end position="193"/>
    </location>
</feature>
<feature type="compositionally biased region" description="Polar residues" evidence="1">
    <location>
        <begin position="262"/>
        <end position="277"/>
    </location>
</feature>
<organism evidence="2 3">
    <name type="scientific">Basidiobolus meristosporus CBS 931.73</name>
    <dbReference type="NCBI Taxonomy" id="1314790"/>
    <lineage>
        <taxon>Eukaryota</taxon>
        <taxon>Fungi</taxon>
        <taxon>Fungi incertae sedis</taxon>
        <taxon>Zoopagomycota</taxon>
        <taxon>Entomophthoromycotina</taxon>
        <taxon>Basidiobolomycetes</taxon>
        <taxon>Basidiobolales</taxon>
        <taxon>Basidiobolaceae</taxon>
        <taxon>Basidiobolus</taxon>
    </lineage>
</organism>
<reference evidence="2 3" key="1">
    <citation type="submission" date="2016-07" db="EMBL/GenBank/DDBJ databases">
        <title>Pervasive Adenine N6-methylation of Active Genes in Fungi.</title>
        <authorList>
            <consortium name="DOE Joint Genome Institute"/>
            <person name="Mondo S.J."/>
            <person name="Dannebaum R.O."/>
            <person name="Kuo R.C."/>
            <person name="Labutti K."/>
            <person name="Haridas S."/>
            <person name="Kuo A."/>
            <person name="Salamov A."/>
            <person name="Ahrendt S.R."/>
            <person name="Lipzen A."/>
            <person name="Sullivan W."/>
            <person name="Andreopoulos W.B."/>
            <person name="Clum A."/>
            <person name="Lindquist E."/>
            <person name="Daum C."/>
            <person name="Ramamoorthy G.K."/>
            <person name="Gryganskyi A."/>
            <person name="Culley D."/>
            <person name="Magnuson J.K."/>
            <person name="James T.Y."/>
            <person name="O'Malley M.A."/>
            <person name="Stajich J.E."/>
            <person name="Spatafora J.W."/>
            <person name="Visel A."/>
            <person name="Grigoriev I.V."/>
        </authorList>
    </citation>
    <scope>NUCLEOTIDE SEQUENCE [LARGE SCALE GENOMIC DNA]</scope>
    <source>
        <strain evidence="2 3">CBS 931.73</strain>
    </source>
</reference>
<evidence type="ECO:0000313" key="3">
    <source>
        <dbReference type="Proteomes" id="UP000193498"/>
    </source>
</evidence>
<dbReference type="EMBL" id="MCFE01000083">
    <property type="protein sequence ID" value="ORY00410.1"/>
    <property type="molecule type" value="Genomic_DNA"/>
</dbReference>
<sequence length="344" mass="38495">MAKTNEEFHIAAQQGSSKVEERFQKMKDKLVKAMDLATDTQLKLQEKSADWNDERRQFEMQIKSLEKTIQEKSAGQTTLAKQKRANNRGAAKAVDDDIIEAPESGGSSDEKITNAVRPKQTRKQVRASVIPKNIVVEDSSESEPEEQPPKKGNKRVTKNSGASAKMKDSPELSKSTKKEVAKSSPAASLPSPKQTKKKANKANIELPVVVDIPEVDMDEPETLPEELPPLSDAEDKPVKKTISIKKPLIRKKKPAAEEPSLEQITELVSSETSQPPQLNLKKKISFNRKRQTLPTESSASATRNTSRSRLQKKEKDRTWQEQTIHRIERVYGKRLGITSSAIER</sequence>
<feature type="compositionally biased region" description="Basic residues" evidence="1">
    <location>
        <begin position="280"/>
        <end position="291"/>
    </location>
</feature>
<proteinExistence type="predicted"/>
<dbReference type="Proteomes" id="UP000193498">
    <property type="component" value="Unassembled WGS sequence"/>
</dbReference>
<feature type="compositionally biased region" description="Low complexity" evidence="1">
    <location>
        <begin position="297"/>
        <end position="308"/>
    </location>
</feature>
<accession>A0A1Y1YQV9</accession>
<dbReference type="AlphaFoldDB" id="A0A1Y1YQV9"/>
<evidence type="ECO:0000256" key="1">
    <source>
        <dbReference type="SAM" id="MobiDB-lite"/>
    </source>
</evidence>
<dbReference type="InParanoid" id="A0A1Y1YQV9"/>